<dbReference type="SUPFAM" id="SSF56854">
    <property type="entry name" value="Bcl-2 inhibitors of programmed cell death"/>
    <property type="match status" value="1"/>
</dbReference>
<dbReference type="GO" id="GO:0097192">
    <property type="term" value="P:extrinsic apoptotic signaling pathway in absence of ligand"/>
    <property type="evidence" value="ECO:0007669"/>
    <property type="project" value="TreeGrafter"/>
</dbReference>
<evidence type="ECO:0000313" key="9">
    <source>
        <dbReference type="Proteomes" id="UP001152320"/>
    </source>
</evidence>
<evidence type="ECO:0000256" key="5">
    <source>
        <dbReference type="ARBA" id="ARBA00022989"/>
    </source>
</evidence>
<dbReference type="GO" id="GO:0001836">
    <property type="term" value="P:release of cytochrome c from mitochondria"/>
    <property type="evidence" value="ECO:0007669"/>
    <property type="project" value="TreeGrafter"/>
</dbReference>
<dbReference type="Pfam" id="PF02229">
    <property type="entry name" value="PC4"/>
    <property type="match status" value="1"/>
</dbReference>
<dbReference type="EMBL" id="JAIZAY010000009">
    <property type="protein sequence ID" value="KAJ8036690.1"/>
    <property type="molecule type" value="Genomic_DNA"/>
</dbReference>
<dbReference type="GO" id="GO:0008630">
    <property type="term" value="P:intrinsic apoptotic signaling pathway in response to DNA damage"/>
    <property type="evidence" value="ECO:0007669"/>
    <property type="project" value="TreeGrafter"/>
</dbReference>
<evidence type="ECO:0000256" key="6">
    <source>
        <dbReference type="ARBA" id="ARBA00023136"/>
    </source>
</evidence>
<dbReference type="PROSITE" id="PS50020">
    <property type="entry name" value="WW_DOMAIN_2"/>
    <property type="match status" value="1"/>
</dbReference>
<dbReference type="InterPro" id="IPR002475">
    <property type="entry name" value="Bcl2-like"/>
</dbReference>
<dbReference type="GO" id="GO:0006355">
    <property type="term" value="P:regulation of DNA-templated transcription"/>
    <property type="evidence" value="ECO:0007669"/>
    <property type="project" value="InterPro"/>
</dbReference>
<dbReference type="CDD" id="cd00201">
    <property type="entry name" value="WW"/>
    <property type="match status" value="1"/>
</dbReference>
<organism evidence="8 9">
    <name type="scientific">Holothuria leucospilota</name>
    <name type="common">Black long sea cucumber</name>
    <name type="synonym">Mertensiothuria leucospilota</name>
    <dbReference type="NCBI Taxonomy" id="206669"/>
    <lineage>
        <taxon>Eukaryota</taxon>
        <taxon>Metazoa</taxon>
        <taxon>Echinodermata</taxon>
        <taxon>Eleutherozoa</taxon>
        <taxon>Echinozoa</taxon>
        <taxon>Holothuroidea</taxon>
        <taxon>Aspidochirotacea</taxon>
        <taxon>Aspidochirotida</taxon>
        <taxon>Holothuriidae</taxon>
        <taxon>Holothuria</taxon>
    </lineage>
</organism>
<dbReference type="InterPro" id="IPR026298">
    <property type="entry name" value="Bcl-2_fam"/>
</dbReference>
<dbReference type="Pfam" id="PF00397">
    <property type="entry name" value="WW"/>
    <property type="match status" value="1"/>
</dbReference>
<dbReference type="GO" id="GO:0003677">
    <property type="term" value="F:DNA binding"/>
    <property type="evidence" value="ECO:0007669"/>
    <property type="project" value="InterPro"/>
</dbReference>
<dbReference type="PANTHER" id="PTHR11256:SF47">
    <property type="entry name" value="BCL-2-LIKE PROTEIN 10"/>
    <property type="match status" value="1"/>
</dbReference>
<keyword evidence="6" id="KW-0472">Membrane</keyword>
<dbReference type="InterPro" id="IPR003173">
    <property type="entry name" value="PC4_C"/>
</dbReference>
<evidence type="ECO:0000313" key="8">
    <source>
        <dbReference type="EMBL" id="KAJ8036690.1"/>
    </source>
</evidence>
<feature type="domain" description="WW" evidence="7">
    <location>
        <begin position="156"/>
        <end position="190"/>
    </location>
</feature>
<dbReference type="AlphaFoldDB" id="A0A9Q1H8P0"/>
<keyword evidence="4" id="KW-0053">Apoptosis</keyword>
<comment type="similarity">
    <text evidence="2">Belongs to the Bcl-2 family.</text>
</comment>
<dbReference type="PANTHER" id="PTHR11256">
    <property type="entry name" value="BCL-2 RELATED"/>
    <property type="match status" value="1"/>
</dbReference>
<accession>A0A9Q1H8P0</accession>
<dbReference type="Gene3D" id="1.10.437.10">
    <property type="entry name" value="Blc2-like"/>
    <property type="match status" value="1"/>
</dbReference>
<dbReference type="GO" id="GO:0051400">
    <property type="term" value="F:BH domain binding"/>
    <property type="evidence" value="ECO:0007669"/>
    <property type="project" value="TreeGrafter"/>
</dbReference>
<evidence type="ECO:0000259" key="7">
    <source>
        <dbReference type="PROSITE" id="PS50020"/>
    </source>
</evidence>
<dbReference type="Gene3D" id="2.30.31.10">
    <property type="entry name" value="Transcriptional Coactivator Pc4, Chain A"/>
    <property type="match status" value="1"/>
</dbReference>
<dbReference type="PROSITE" id="PS50062">
    <property type="entry name" value="BCL2_FAMILY"/>
    <property type="match status" value="1"/>
</dbReference>
<protein>
    <submittedName>
        <fullName evidence="8">Apoptosis regulator R1</fullName>
    </submittedName>
</protein>
<comment type="caution">
    <text evidence="8">The sequence shown here is derived from an EMBL/GenBank/DDBJ whole genome shotgun (WGS) entry which is preliminary data.</text>
</comment>
<dbReference type="Gene3D" id="2.20.70.10">
    <property type="match status" value="1"/>
</dbReference>
<dbReference type="GO" id="GO:0005741">
    <property type="term" value="C:mitochondrial outer membrane"/>
    <property type="evidence" value="ECO:0007669"/>
    <property type="project" value="TreeGrafter"/>
</dbReference>
<dbReference type="InterPro" id="IPR001202">
    <property type="entry name" value="WW_dom"/>
</dbReference>
<proteinExistence type="inferred from homology"/>
<dbReference type="InterPro" id="IPR009044">
    <property type="entry name" value="ssDNA-bd_transcriptional_reg"/>
</dbReference>
<evidence type="ECO:0000256" key="1">
    <source>
        <dbReference type="ARBA" id="ARBA00004308"/>
    </source>
</evidence>
<dbReference type="InterPro" id="IPR036834">
    <property type="entry name" value="Bcl-2-like_sf"/>
</dbReference>
<dbReference type="OrthoDB" id="2505440at2759"/>
<name>A0A9Q1H8P0_HOLLE</name>
<keyword evidence="5" id="KW-1133">Transmembrane helix</keyword>
<dbReference type="InterPro" id="IPR036020">
    <property type="entry name" value="WW_dom_sf"/>
</dbReference>
<dbReference type="CDD" id="cd06845">
    <property type="entry name" value="Bcl-2_like"/>
    <property type="match status" value="1"/>
</dbReference>
<reference evidence="8" key="1">
    <citation type="submission" date="2021-10" db="EMBL/GenBank/DDBJ databases">
        <title>Tropical sea cucumber genome reveals ecological adaptation and Cuvierian tubules defense mechanism.</title>
        <authorList>
            <person name="Chen T."/>
        </authorList>
    </citation>
    <scope>NUCLEOTIDE SEQUENCE</scope>
    <source>
        <strain evidence="8">Nanhai2018</strain>
        <tissue evidence="8">Muscle</tissue>
    </source>
</reference>
<dbReference type="InterPro" id="IPR046371">
    <property type="entry name" value="Bcl-2_BH1-3"/>
</dbReference>
<evidence type="ECO:0000256" key="3">
    <source>
        <dbReference type="ARBA" id="ARBA00022692"/>
    </source>
</evidence>
<dbReference type="GO" id="GO:0012505">
    <property type="term" value="C:endomembrane system"/>
    <property type="evidence" value="ECO:0007669"/>
    <property type="project" value="UniProtKB-SubCell"/>
</dbReference>
<gene>
    <name evidence="8" type="ORF">HOLleu_20739</name>
</gene>
<dbReference type="SUPFAM" id="SSF54447">
    <property type="entry name" value="ssDNA-binding transcriptional regulator domain"/>
    <property type="match status" value="1"/>
</dbReference>
<dbReference type="GO" id="GO:0042981">
    <property type="term" value="P:regulation of apoptotic process"/>
    <property type="evidence" value="ECO:0007669"/>
    <property type="project" value="InterPro"/>
</dbReference>
<dbReference type="SMART" id="SM00456">
    <property type="entry name" value="WW"/>
    <property type="match status" value="1"/>
</dbReference>
<dbReference type="SUPFAM" id="SSF51045">
    <property type="entry name" value="WW domain"/>
    <property type="match status" value="1"/>
</dbReference>
<evidence type="ECO:0000256" key="4">
    <source>
        <dbReference type="ARBA" id="ARBA00022703"/>
    </source>
</evidence>
<dbReference type="Proteomes" id="UP001152320">
    <property type="component" value="Chromosome 9"/>
</dbReference>
<dbReference type="SMART" id="SM00337">
    <property type="entry name" value="BCL"/>
    <property type="match status" value="1"/>
</dbReference>
<evidence type="ECO:0000256" key="2">
    <source>
        <dbReference type="ARBA" id="ARBA00009458"/>
    </source>
</evidence>
<dbReference type="Pfam" id="PF00452">
    <property type="entry name" value="Bcl-2"/>
    <property type="match status" value="1"/>
</dbReference>
<comment type="subcellular location">
    <subcellularLocation>
        <location evidence="1">Endomembrane system</location>
    </subcellularLocation>
</comment>
<sequence>MRVRSLREKIMATTSHGKIARELGEDYVRYKLGLETDTSPSVYAETLRRAGDQVEERYSLALPWMVSQLHYDPILDGERSVRVIFDAVFENEECSWGRIVMVYVFAARLAKHCQAQGYEKDTLEQSGRYAGEYVECHLKRWIEEQGGWILPELSDELYQAGWRVHYSLSENRPYFFNEETKQSAWDLPLLQEAVRLSAINAAAGASEVSDMEVDKSPVAQKPVEVGRFLGKPNQQLMDEPMTRFPLGGKRYVVVKRFRGEPYVNIREHFGGDTKDKLLAGKKGINLKVAEWEKLYQQVYLIQEALKNLQ</sequence>
<keyword evidence="3" id="KW-0812">Transmembrane</keyword>
<keyword evidence="9" id="KW-1185">Reference proteome</keyword>